<evidence type="ECO:0000259" key="8">
    <source>
        <dbReference type="SMART" id="SM01332"/>
    </source>
</evidence>
<comment type="caution">
    <text evidence="9">The sequence shown here is derived from an EMBL/GenBank/DDBJ whole genome shotgun (WGS) entry which is preliminary data.</text>
</comment>
<feature type="region of interest" description="Disordered" evidence="6">
    <location>
        <begin position="1"/>
        <end position="34"/>
    </location>
</feature>
<dbReference type="GO" id="GO:0044772">
    <property type="term" value="P:mitotic cell cycle phase transition"/>
    <property type="evidence" value="ECO:0007669"/>
    <property type="project" value="InterPro"/>
</dbReference>
<evidence type="ECO:0000256" key="2">
    <source>
        <dbReference type="ARBA" id="ARBA00022618"/>
    </source>
</evidence>
<dbReference type="CDD" id="cd20567">
    <property type="entry name" value="CYCLIN_AtCycB-like_rpt1"/>
    <property type="match status" value="1"/>
</dbReference>
<name>A0A6G1EFE3_9ORYZ</name>
<dbReference type="AlphaFoldDB" id="A0A6G1EFE3"/>
<dbReference type="SMART" id="SM00385">
    <property type="entry name" value="CYCLIN"/>
    <property type="match status" value="2"/>
</dbReference>
<dbReference type="Proteomes" id="UP000479710">
    <property type="component" value="Unassembled WGS sequence"/>
</dbReference>
<dbReference type="PANTHER" id="PTHR10177">
    <property type="entry name" value="CYCLINS"/>
    <property type="match status" value="1"/>
</dbReference>
<dbReference type="GO" id="GO:0010332">
    <property type="term" value="P:response to gamma radiation"/>
    <property type="evidence" value="ECO:0007669"/>
    <property type="project" value="UniProtKB-ARBA"/>
</dbReference>
<evidence type="ECO:0000256" key="5">
    <source>
        <dbReference type="RuleBase" id="RU000383"/>
    </source>
</evidence>
<accession>A0A6G1EFE3</accession>
<evidence type="ECO:0000256" key="3">
    <source>
        <dbReference type="ARBA" id="ARBA00023127"/>
    </source>
</evidence>
<protein>
    <submittedName>
        <fullName evidence="9">Uncharacterized protein</fullName>
    </submittedName>
</protein>
<evidence type="ECO:0000313" key="9">
    <source>
        <dbReference type="EMBL" id="KAF0923401.1"/>
    </source>
</evidence>
<organism evidence="9 10">
    <name type="scientific">Oryza meyeriana var. granulata</name>
    <dbReference type="NCBI Taxonomy" id="110450"/>
    <lineage>
        <taxon>Eukaryota</taxon>
        <taxon>Viridiplantae</taxon>
        <taxon>Streptophyta</taxon>
        <taxon>Embryophyta</taxon>
        <taxon>Tracheophyta</taxon>
        <taxon>Spermatophyta</taxon>
        <taxon>Magnoliopsida</taxon>
        <taxon>Liliopsida</taxon>
        <taxon>Poales</taxon>
        <taxon>Poaceae</taxon>
        <taxon>BOP clade</taxon>
        <taxon>Oryzoideae</taxon>
        <taxon>Oryzeae</taxon>
        <taxon>Oryzinae</taxon>
        <taxon>Oryza</taxon>
        <taxon>Oryza meyeriana</taxon>
    </lineage>
</organism>
<evidence type="ECO:0000256" key="6">
    <source>
        <dbReference type="SAM" id="MobiDB-lite"/>
    </source>
</evidence>
<dbReference type="InterPro" id="IPR006671">
    <property type="entry name" value="Cyclin_N"/>
</dbReference>
<feature type="domain" description="Cyclin C-terminal" evidence="8">
    <location>
        <begin position="333"/>
        <end position="450"/>
    </location>
</feature>
<dbReference type="Gene3D" id="1.10.472.10">
    <property type="entry name" value="Cyclin-like"/>
    <property type="match status" value="2"/>
</dbReference>
<dbReference type="InterPro" id="IPR013763">
    <property type="entry name" value="Cyclin-like_dom"/>
</dbReference>
<evidence type="ECO:0000256" key="4">
    <source>
        <dbReference type="ARBA" id="ARBA00023306"/>
    </source>
</evidence>
<feature type="domain" description="Cyclin-like" evidence="7">
    <location>
        <begin position="337"/>
        <end position="419"/>
    </location>
</feature>
<feature type="region of interest" description="Disordered" evidence="6">
    <location>
        <begin position="92"/>
        <end position="155"/>
    </location>
</feature>
<feature type="compositionally biased region" description="Low complexity" evidence="6">
    <location>
        <begin position="9"/>
        <end position="33"/>
    </location>
</feature>
<dbReference type="Pfam" id="PF00134">
    <property type="entry name" value="Cyclin_N"/>
    <property type="match status" value="1"/>
</dbReference>
<dbReference type="InterPro" id="IPR004367">
    <property type="entry name" value="Cyclin_C-dom"/>
</dbReference>
<dbReference type="InterPro" id="IPR046965">
    <property type="entry name" value="Cyclin_A/B-like"/>
</dbReference>
<dbReference type="GO" id="GO:0051301">
    <property type="term" value="P:cell division"/>
    <property type="evidence" value="ECO:0007669"/>
    <property type="project" value="UniProtKB-KW"/>
</dbReference>
<dbReference type="InterPro" id="IPR048258">
    <property type="entry name" value="Cyclins_cyclin-box"/>
</dbReference>
<dbReference type="Pfam" id="PF02984">
    <property type="entry name" value="Cyclin_C"/>
    <property type="match status" value="1"/>
</dbReference>
<keyword evidence="10" id="KW-1185">Reference proteome</keyword>
<comment type="similarity">
    <text evidence="1">Belongs to the cyclin family. Cyclin AB subfamily.</text>
</comment>
<dbReference type="SUPFAM" id="SSF47954">
    <property type="entry name" value="Cyclin-like"/>
    <property type="match status" value="2"/>
</dbReference>
<gene>
    <name evidence="9" type="ORF">E2562_006305</name>
</gene>
<evidence type="ECO:0000256" key="1">
    <source>
        <dbReference type="ARBA" id="ARBA00006955"/>
    </source>
</evidence>
<dbReference type="GO" id="GO:0016538">
    <property type="term" value="F:cyclin-dependent protein serine/threonine kinase regulator activity"/>
    <property type="evidence" value="ECO:0007669"/>
    <property type="project" value="InterPro"/>
</dbReference>
<dbReference type="InterPro" id="IPR036915">
    <property type="entry name" value="Cyclin-like_sf"/>
</dbReference>
<evidence type="ECO:0000313" key="10">
    <source>
        <dbReference type="Proteomes" id="UP000479710"/>
    </source>
</evidence>
<dbReference type="InterPro" id="IPR039361">
    <property type="entry name" value="Cyclin"/>
</dbReference>
<keyword evidence="2" id="KW-0132">Cell division</keyword>
<keyword evidence="4" id="KW-0131">Cell cycle</keyword>
<dbReference type="SMART" id="SM01332">
    <property type="entry name" value="Cyclin_C"/>
    <property type="match status" value="1"/>
</dbReference>
<proteinExistence type="inferred from homology"/>
<dbReference type="CDD" id="cd20511">
    <property type="entry name" value="CYCLIN_AtCycB-like_rpt2"/>
    <property type="match status" value="1"/>
</dbReference>
<feature type="compositionally biased region" description="Low complexity" evidence="6">
    <location>
        <begin position="140"/>
        <end position="152"/>
    </location>
</feature>
<dbReference type="PROSITE" id="PS00292">
    <property type="entry name" value="CYCLINS"/>
    <property type="match status" value="1"/>
</dbReference>
<evidence type="ECO:0000259" key="7">
    <source>
        <dbReference type="SMART" id="SM00385"/>
    </source>
</evidence>
<feature type="compositionally biased region" description="Basic and acidic residues" evidence="6">
    <location>
        <begin position="127"/>
        <end position="139"/>
    </location>
</feature>
<dbReference type="FunFam" id="1.10.472.10:FF:000032">
    <property type="entry name" value="G2/mitotic-specific cyclin-1"/>
    <property type="match status" value="1"/>
</dbReference>
<sequence>MATRHHRAAAAPQPANRGAAVAAGKHKTATAAGRPDARNRQALGDIGNVLNAHVVDGKIQLPEGINRPITRSFGAQLLKKAQENAVAANKIVVQNPARKDPAPKPAKKLVPRPENATKASSGAGGNENRKPVEDKKPAESEGTGSSSGGASAHKYSRKKVVNTLTSVLTARSKHACGITERPKEVIEDIDKLDGDNQLAVVDYIEDIYKFYRTAQHECRPTDYMSSQLEVNPKMRAILADWIIEVHYKFELMPETLYLTIYVIDRYLSLQPVLRRELQLVGVAAMLIACKYEEIWAPEVIDFIGIADNAYSRHQILAMEKNILNRLQWNLTVPTPYVFLVRFVKAAGGDKELEHMAFFFSEMALTEYGMALLCPSLVSASAVYAAQCTLKMSPLWTETLKHHTGFSESQLMECAKVLVNAHAAAPENKLKSAYKKYSIEQFGRVALRSPAVGQV</sequence>
<dbReference type="EMBL" id="SPHZ02000003">
    <property type="protein sequence ID" value="KAF0923401.1"/>
    <property type="molecule type" value="Genomic_DNA"/>
</dbReference>
<feature type="domain" description="Cyclin-like" evidence="7">
    <location>
        <begin position="240"/>
        <end position="324"/>
    </location>
</feature>
<dbReference type="PIRSF" id="PIRSF001771">
    <property type="entry name" value="Cyclin_A_B_D_E"/>
    <property type="match status" value="1"/>
</dbReference>
<reference evidence="9 10" key="1">
    <citation type="submission" date="2019-11" db="EMBL/GenBank/DDBJ databases">
        <title>Whole genome sequence of Oryza granulata.</title>
        <authorList>
            <person name="Li W."/>
        </authorList>
    </citation>
    <scope>NUCLEOTIDE SEQUENCE [LARGE SCALE GENOMIC DNA]</scope>
    <source>
        <strain evidence="10">cv. Menghai</strain>
        <tissue evidence="9">Leaf</tissue>
    </source>
</reference>
<keyword evidence="3 5" id="KW-0195">Cyclin</keyword>
<dbReference type="OrthoDB" id="5590282at2759"/>